<gene>
    <name evidence="2" type="ORF">GBK04_17450</name>
</gene>
<proteinExistence type="predicted"/>
<feature type="chain" id="PRO_5029002273" description="Outer membrane beta-barrel protein" evidence="1">
    <location>
        <begin position="28"/>
        <end position="248"/>
    </location>
</feature>
<evidence type="ECO:0008006" key="4">
    <source>
        <dbReference type="Google" id="ProtNLM"/>
    </source>
</evidence>
<evidence type="ECO:0000313" key="3">
    <source>
        <dbReference type="Proteomes" id="UP000479293"/>
    </source>
</evidence>
<comment type="caution">
    <text evidence="2">The sequence shown here is derived from an EMBL/GenBank/DDBJ whole genome shotgun (WGS) entry which is preliminary data.</text>
</comment>
<feature type="signal peptide" evidence="1">
    <location>
        <begin position="1"/>
        <end position="27"/>
    </location>
</feature>
<name>A0A7C9FDU9_9BACT</name>
<dbReference type="PROSITE" id="PS51257">
    <property type="entry name" value="PROKAR_LIPOPROTEIN"/>
    <property type="match status" value="1"/>
</dbReference>
<evidence type="ECO:0000256" key="1">
    <source>
        <dbReference type="SAM" id="SignalP"/>
    </source>
</evidence>
<dbReference type="EMBL" id="WHLY01000002">
    <property type="protein sequence ID" value="MPR35087.1"/>
    <property type="molecule type" value="Genomic_DNA"/>
</dbReference>
<accession>A0A7C9FDU9</accession>
<dbReference type="RefSeq" id="WP_152761841.1">
    <property type="nucleotide sequence ID" value="NZ_WHLY01000002.1"/>
</dbReference>
<keyword evidence="1" id="KW-0732">Signal</keyword>
<sequence>MNKSFVYPKALALMVIMGSLISFSCRAQDRNGVSFSGGYSLPIGKFASKQFSNPEAGLAGEGFFGQLSYERRIGSWAGLRLTGSLNINQANSEPLIEQYSQFLPNPDTYTWQSEVTDWQLGAVLAGPVGYLSLGSVELEGHIQGGMVFAEAPGVTLNGVSSTGQNAVDARVPVASTRAFGYGAGAGVRFRLTDHLRFQLTGDWIGANAQLKDVPTYVKVGDLPPIEGSISPRRFVTVLNVGAGLAVIF</sequence>
<organism evidence="2 3">
    <name type="scientific">Salmonirosea aquatica</name>
    <dbReference type="NCBI Taxonomy" id="2654236"/>
    <lineage>
        <taxon>Bacteria</taxon>
        <taxon>Pseudomonadati</taxon>
        <taxon>Bacteroidota</taxon>
        <taxon>Cytophagia</taxon>
        <taxon>Cytophagales</taxon>
        <taxon>Spirosomataceae</taxon>
        <taxon>Salmonirosea</taxon>
    </lineage>
</organism>
<dbReference type="Proteomes" id="UP000479293">
    <property type="component" value="Unassembled WGS sequence"/>
</dbReference>
<dbReference type="AlphaFoldDB" id="A0A7C9FDU9"/>
<protein>
    <recommendedName>
        <fullName evidence="4">Outer membrane beta-barrel protein</fullName>
    </recommendedName>
</protein>
<evidence type="ECO:0000313" key="2">
    <source>
        <dbReference type="EMBL" id="MPR35087.1"/>
    </source>
</evidence>
<keyword evidence="3" id="KW-1185">Reference proteome</keyword>
<reference evidence="2 3" key="1">
    <citation type="submission" date="2019-10" db="EMBL/GenBank/DDBJ databases">
        <title>Draft Genome Sequence of Cytophagaceae sp. SJW1-29.</title>
        <authorList>
            <person name="Choi A."/>
        </authorList>
    </citation>
    <scope>NUCLEOTIDE SEQUENCE [LARGE SCALE GENOMIC DNA]</scope>
    <source>
        <strain evidence="2 3">SJW1-29</strain>
    </source>
</reference>